<evidence type="ECO:0000313" key="1">
    <source>
        <dbReference type="EMBL" id="MED6253399.1"/>
    </source>
</evidence>
<accession>A0ABU7BSS8</accession>
<evidence type="ECO:0000313" key="2">
    <source>
        <dbReference type="Proteomes" id="UP001345963"/>
    </source>
</evidence>
<keyword evidence="2" id="KW-1185">Reference proteome</keyword>
<proteinExistence type="predicted"/>
<comment type="caution">
    <text evidence="1">The sequence shown here is derived from an EMBL/GenBank/DDBJ whole genome shotgun (WGS) entry which is preliminary data.</text>
</comment>
<name>A0ABU7BSS8_9TELE</name>
<gene>
    <name evidence="1" type="ORF">ATANTOWER_028608</name>
</gene>
<dbReference type="EMBL" id="JAHUTI010066224">
    <property type="protein sequence ID" value="MED6253399.1"/>
    <property type="molecule type" value="Genomic_DNA"/>
</dbReference>
<reference evidence="1 2" key="1">
    <citation type="submission" date="2021-07" db="EMBL/GenBank/DDBJ databases">
        <authorList>
            <person name="Palmer J.M."/>
        </authorList>
    </citation>
    <scope>NUCLEOTIDE SEQUENCE [LARGE SCALE GENOMIC DNA]</scope>
    <source>
        <strain evidence="1 2">AT_MEX2019</strain>
        <tissue evidence="1">Muscle</tissue>
    </source>
</reference>
<dbReference type="Proteomes" id="UP001345963">
    <property type="component" value="Unassembled WGS sequence"/>
</dbReference>
<sequence>MAETKIFLMKPKILTLELCSKHLQDILACTIETLFVFYLCFYFLPFHTDYFNVTVSHSNINCFKPTSAVSETVETQQVLCRVELCRAGTFNGNEAYVANKNGKTFKMDNE</sequence>
<protein>
    <submittedName>
        <fullName evidence="1">Uncharacterized protein</fullName>
    </submittedName>
</protein>
<organism evidence="1 2">
    <name type="scientific">Ataeniobius toweri</name>
    <dbReference type="NCBI Taxonomy" id="208326"/>
    <lineage>
        <taxon>Eukaryota</taxon>
        <taxon>Metazoa</taxon>
        <taxon>Chordata</taxon>
        <taxon>Craniata</taxon>
        <taxon>Vertebrata</taxon>
        <taxon>Euteleostomi</taxon>
        <taxon>Actinopterygii</taxon>
        <taxon>Neopterygii</taxon>
        <taxon>Teleostei</taxon>
        <taxon>Neoteleostei</taxon>
        <taxon>Acanthomorphata</taxon>
        <taxon>Ovalentaria</taxon>
        <taxon>Atherinomorphae</taxon>
        <taxon>Cyprinodontiformes</taxon>
        <taxon>Goodeidae</taxon>
        <taxon>Ataeniobius</taxon>
    </lineage>
</organism>